<evidence type="ECO:0000313" key="2">
    <source>
        <dbReference type="Proteomes" id="UP000831701"/>
    </source>
</evidence>
<reference evidence="1" key="1">
    <citation type="submission" date="2022-04" db="EMBL/GenBank/DDBJ databases">
        <title>Jade perch genome.</title>
        <authorList>
            <person name="Chao B."/>
        </authorList>
    </citation>
    <scope>NUCLEOTIDE SEQUENCE</scope>
    <source>
        <strain evidence="1">CB-2022</strain>
    </source>
</reference>
<sequence>MRAVARRFAVSVSVVSRAWRRYQETGQYIRRRGGGCRRATTQQQDRYLRLCARRNRRSTARALQNDLQQATNVHVSAQTDESRFTLSTCDRRDRVWRRRGERSAACNILQHDRFGSGSVMVWGGISLGGRTALHVLARGSLTAIRYRDEILRPLVRPYAGAVGPGFLLMQDNARPHVAGVCQQFLQDEGIDAMDWPARSPDLNPIEHIWDIMSRSIHQRHVAPQTVQELADALVQVWEEIPQETIHHLIRSMPRRCRETKCTIAMRESKRDTLRHGRKKTLLRTCSSHCFPLMWHYTLPEYSFYTYKLLLRLRSIYPSILYTAYPDSQGHGVLGAYPSCHWVEINAKGVILKAFEQYRLKTCIDFKPWNGEANYISIFKGAGCFSSVGNRHVGKQVLSIGTNCDRIATIEHEFLHALGFWHEQSRADRDDYVKIMWDRISEGKDHNFNTYNDTTSSSLGVPYDYGSMMHYSKNAFLNGTEPTIVTKIPAFSDVIGQRMEFSDSDLLKLHRLYNCTQGSTFLDSCDFERENICGMVQGQGAKAEWERVDRADGGPNTDYSNMGKCTGSGYFMHFSTGAANTGATALLESRILYPKRGYQCLQFFYYNSASPDETLKIYVREYDGTDPNGKLRLIQNIDGPPQELWQLHHVSLDVKNKFRVVFQGTKGGSGASTGGLSLDDINLSETTCPEFIWRVNNFSHVMENTPADTPIYSPPFKSKEGYSFQMGLYPSGKAGYPGELSAFAHLVARDGDTGQKWPCPWKQMTMMLMDQHPHIQKRMSNQRSVTTDPNQKTDSGAFFWDDPRKVGVEVTDADGSKYFRGPGAGTAVYLTHLRAKSRDFIKGGDAIFLLTMEDVSHLTVTQPLPSTTVSPPPTLSPQTTAPSDTCLNVKCLNDGVCVVDEGKATCRCMVGDDWWYYGDSCQHKGSIKDKTNLALASSLSVLGVMLVITAVSVVCVKKKYKKRGEGKGMPLEETGLFVSIYGKSERIG</sequence>
<evidence type="ECO:0000313" key="1">
    <source>
        <dbReference type="EMBL" id="KAI3374322.1"/>
    </source>
</evidence>
<keyword evidence="2" id="KW-1185">Reference proteome</keyword>
<dbReference type="Proteomes" id="UP000831701">
    <property type="component" value="Chromosome 3"/>
</dbReference>
<dbReference type="EMBL" id="CM041533">
    <property type="protein sequence ID" value="KAI3374322.1"/>
    <property type="molecule type" value="Genomic_DNA"/>
</dbReference>
<organism evidence="1 2">
    <name type="scientific">Scortum barcoo</name>
    <name type="common">barcoo grunter</name>
    <dbReference type="NCBI Taxonomy" id="214431"/>
    <lineage>
        <taxon>Eukaryota</taxon>
        <taxon>Metazoa</taxon>
        <taxon>Chordata</taxon>
        <taxon>Craniata</taxon>
        <taxon>Vertebrata</taxon>
        <taxon>Euteleostomi</taxon>
        <taxon>Actinopterygii</taxon>
        <taxon>Neopterygii</taxon>
        <taxon>Teleostei</taxon>
        <taxon>Neoteleostei</taxon>
        <taxon>Acanthomorphata</taxon>
        <taxon>Eupercaria</taxon>
        <taxon>Centrarchiformes</taxon>
        <taxon>Terapontoidei</taxon>
        <taxon>Terapontidae</taxon>
        <taxon>Scortum</taxon>
    </lineage>
</organism>
<proteinExistence type="predicted"/>
<name>A0ACB8X1X8_9TELE</name>
<gene>
    <name evidence="1" type="ORF">L3Q82_006162</name>
</gene>
<accession>A0ACB8X1X8</accession>
<protein>
    <submittedName>
        <fullName evidence="1">Uncharacterized protein</fullName>
    </submittedName>
</protein>
<comment type="caution">
    <text evidence="1">The sequence shown here is derived from an EMBL/GenBank/DDBJ whole genome shotgun (WGS) entry which is preliminary data.</text>
</comment>